<accession>A0A4Y2QW46</accession>
<dbReference type="EMBL" id="BGPR01014961">
    <property type="protein sequence ID" value="GBN67430.1"/>
    <property type="molecule type" value="Genomic_DNA"/>
</dbReference>
<proteinExistence type="predicted"/>
<comment type="caution">
    <text evidence="1">The sequence shown here is derived from an EMBL/GenBank/DDBJ whole genome shotgun (WGS) entry which is preliminary data.</text>
</comment>
<name>A0A4Y2QW46_ARAVE</name>
<organism evidence="1 2">
    <name type="scientific">Araneus ventricosus</name>
    <name type="common">Orbweaver spider</name>
    <name type="synonym">Epeira ventricosa</name>
    <dbReference type="NCBI Taxonomy" id="182803"/>
    <lineage>
        <taxon>Eukaryota</taxon>
        <taxon>Metazoa</taxon>
        <taxon>Ecdysozoa</taxon>
        <taxon>Arthropoda</taxon>
        <taxon>Chelicerata</taxon>
        <taxon>Arachnida</taxon>
        <taxon>Araneae</taxon>
        <taxon>Araneomorphae</taxon>
        <taxon>Entelegynae</taxon>
        <taxon>Araneoidea</taxon>
        <taxon>Araneidae</taxon>
        <taxon>Araneus</taxon>
    </lineage>
</organism>
<sequence>MQKEEYEEGMSIDEDIPVAATLTDLEIFQAVCGKDQEIKVGHSDGDECVEENEYVEENKCVDENHPTKAEMRPQHRKKKNGKAACNIVQQIEKQTSENNINEMLRNKCRQATINDFF</sequence>
<dbReference type="Proteomes" id="UP000499080">
    <property type="component" value="Unassembled WGS sequence"/>
</dbReference>
<dbReference type="OrthoDB" id="6617542at2759"/>
<evidence type="ECO:0000313" key="2">
    <source>
        <dbReference type="Proteomes" id="UP000499080"/>
    </source>
</evidence>
<gene>
    <name evidence="1" type="ORF">AVEN_106648_1</name>
</gene>
<evidence type="ECO:0000313" key="1">
    <source>
        <dbReference type="EMBL" id="GBN67430.1"/>
    </source>
</evidence>
<keyword evidence="2" id="KW-1185">Reference proteome</keyword>
<reference evidence="1 2" key="1">
    <citation type="journal article" date="2019" name="Sci. Rep.">
        <title>Orb-weaving spider Araneus ventricosus genome elucidates the spidroin gene catalogue.</title>
        <authorList>
            <person name="Kono N."/>
            <person name="Nakamura H."/>
            <person name="Ohtoshi R."/>
            <person name="Moran D.A.P."/>
            <person name="Shinohara A."/>
            <person name="Yoshida Y."/>
            <person name="Fujiwara M."/>
            <person name="Mori M."/>
            <person name="Tomita M."/>
            <person name="Arakawa K."/>
        </authorList>
    </citation>
    <scope>NUCLEOTIDE SEQUENCE [LARGE SCALE GENOMIC DNA]</scope>
</reference>
<protein>
    <submittedName>
        <fullName evidence="1">Uncharacterized protein</fullName>
    </submittedName>
</protein>
<dbReference type="AlphaFoldDB" id="A0A4Y2QW46"/>